<dbReference type="EMBL" id="CM001402">
    <property type="protein sequence ID" value="EHO39707.1"/>
    <property type="molecule type" value="Genomic_DNA"/>
</dbReference>
<evidence type="ECO:0000256" key="2">
    <source>
        <dbReference type="ARBA" id="ARBA00006896"/>
    </source>
</evidence>
<evidence type="ECO:0000313" key="8">
    <source>
        <dbReference type="EMBL" id="EHO39707.1"/>
    </source>
</evidence>
<evidence type="ECO:0000313" key="9">
    <source>
        <dbReference type="Proteomes" id="UP000004671"/>
    </source>
</evidence>
<dbReference type="OrthoDB" id="9803002at2"/>
<reference evidence="8 9" key="1">
    <citation type="submission" date="2011-09" db="EMBL/GenBank/DDBJ databases">
        <title>The permanent draft genome of Caldithrix abyssi DSM 13497.</title>
        <authorList>
            <consortium name="US DOE Joint Genome Institute (JGI-PGF)"/>
            <person name="Lucas S."/>
            <person name="Han J."/>
            <person name="Lapidus A."/>
            <person name="Bruce D."/>
            <person name="Goodwin L."/>
            <person name="Pitluck S."/>
            <person name="Peters L."/>
            <person name="Kyrpides N."/>
            <person name="Mavromatis K."/>
            <person name="Ivanova N."/>
            <person name="Mikhailova N."/>
            <person name="Chertkov O."/>
            <person name="Detter J.C."/>
            <person name="Tapia R."/>
            <person name="Han C."/>
            <person name="Land M."/>
            <person name="Hauser L."/>
            <person name="Markowitz V."/>
            <person name="Cheng J.-F."/>
            <person name="Hugenholtz P."/>
            <person name="Woyke T."/>
            <person name="Wu D."/>
            <person name="Spring S."/>
            <person name="Brambilla E."/>
            <person name="Klenk H.-P."/>
            <person name="Eisen J.A."/>
        </authorList>
    </citation>
    <scope>NUCLEOTIDE SEQUENCE [LARGE SCALE GENOMIC DNA]</scope>
    <source>
        <strain evidence="8 9">DSM 13497</strain>
    </source>
</reference>
<evidence type="ECO:0000256" key="6">
    <source>
        <dbReference type="ARBA" id="ARBA00031723"/>
    </source>
</evidence>
<evidence type="ECO:0000313" key="7">
    <source>
        <dbReference type="EMBL" id="APF19580.1"/>
    </source>
</evidence>
<protein>
    <recommendedName>
        <fullName evidence="3">CRISPR system Cms protein Csm2</fullName>
    </recommendedName>
    <alternativeName>
        <fullName evidence="6">CRISPR type III A-associated protein Csm2</fullName>
    </alternativeName>
</protein>
<dbReference type="PaxDb" id="880073-Calab_0053"/>
<dbReference type="InParanoid" id="H1XX20"/>
<dbReference type="GO" id="GO:0003723">
    <property type="term" value="F:RNA binding"/>
    <property type="evidence" value="ECO:0007669"/>
    <property type="project" value="UniProtKB-KW"/>
</dbReference>
<dbReference type="eggNOG" id="COG1421">
    <property type="taxonomic scope" value="Bacteria"/>
</dbReference>
<dbReference type="AlphaFoldDB" id="H1XX20"/>
<dbReference type="Proteomes" id="UP000183868">
    <property type="component" value="Chromosome"/>
</dbReference>
<evidence type="ECO:0000256" key="4">
    <source>
        <dbReference type="ARBA" id="ARBA00022884"/>
    </source>
</evidence>
<dbReference type="GO" id="GO:0051607">
    <property type="term" value="P:defense response to virus"/>
    <property type="evidence" value="ECO:0007669"/>
    <property type="project" value="UniProtKB-KW"/>
</dbReference>
<gene>
    <name evidence="7" type="ORF">Cabys_2832</name>
    <name evidence="8" type="ORF">Calab_0053</name>
</gene>
<name>H1XX20_CALAY</name>
<proteinExistence type="inferred from homology"/>
<dbReference type="Proteomes" id="UP000004671">
    <property type="component" value="Chromosome"/>
</dbReference>
<comment type="function">
    <text evidence="1">This subunit may be involved in monitoring complementarity of crRNA and target RNA.</text>
</comment>
<keyword evidence="9" id="KW-1185">Reference proteome</keyword>
<organism evidence="8 9">
    <name type="scientific">Caldithrix abyssi DSM 13497</name>
    <dbReference type="NCBI Taxonomy" id="880073"/>
    <lineage>
        <taxon>Bacteria</taxon>
        <taxon>Pseudomonadati</taxon>
        <taxon>Calditrichota</taxon>
        <taxon>Calditrichia</taxon>
        <taxon>Calditrichales</taxon>
        <taxon>Calditrichaceae</taxon>
        <taxon>Caldithrix</taxon>
    </lineage>
</organism>
<evidence type="ECO:0000313" key="10">
    <source>
        <dbReference type="Proteomes" id="UP000183868"/>
    </source>
</evidence>
<reference evidence="7 10" key="2">
    <citation type="submission" date="2016-11" db="EMBL/GenBank/DDBJ databases">
        <title>Genomic analysis of Caldithrix abyssi and proposal of a novel bacterial phylum Caldithrichaeota.</title>
        <authorList>
            <person name="Kublanov I."/>
            <person name="Sigalova O."/>
            <person name="Gavrilov S."/>
            <person name="Lebedinsky A."/>
            <person name="Ivanova N."/>
            <person name="Daum C."/>
            <person name="Reddy T."/>
            <person name="Klenk H.P."/>
            <person name="Goker M."/>
            <person name="Reva O."/>
            <person name="Miroshnichenko M."/>
            <person name="Kyprides N."/>
            <person name="Woyke T."/>
            <person name="Gelfand M."/>
        </authorList>
    </citation>
    <scope>NUCLEOTIDE SEQUENCE [LARGE SCALE GENOMIC DNA]</scope>
    <source>
        <strain evidence="7 10">LF13</strain>
    </source>
</reference>
<dbReference type="Pfam" id="PF03750">
    <property type="entry name" value="Csm2_III-A"/>
    <property type="match status" value="1"/>
</dbReference>
<dbReference type="RefSeq" id="WP_006926569.1">
    <property type="nucleotide sequence ID" value="NZ_CM001402.1"/>
</dbReference>
<dbReference type="CDD" id="cd09647">
    <property type="entry name" value="Csm2_III-A"/>
    <property type="match status" value="1"/>
</dbReference>
<evidence type="ECO:0000256" key="5">
    <source>
        <dbReference type="ARBA" id="ARBA00023118"/>
    </source>
</evidence>
<evidence type="ECO:0000256" key="1">
    <source>
        <dbReference type="ARBA" id="ARBA00003640"/>
    </source>
</evidence>
<keyword evidence="5" id="KW-0051">Antiviral defense</keyword>
<dbReference type="InterPro" id="IPR010149">
    <property type="entry name" value="CRISPR-assoc_prot_Csm2_III-A"/>
</dbReference>
<dbReference type="NCBIfam" id="TIGR01870">
    <property type="entry name" value="cas_TM1810_Csm2"/>
    <property type="match status" value="1"/>
</dbReference>
<sequence>MEPLTFKTDWIKIGGASKEFVDFANQFGRVLKNGRLTSSQFRNFYSTLKTIEMKGFKNTKTKFYMLKPLLAYGQARQGSRGYGEFKKVMDQCLDFIMNAEEDKQEHYFKNFCRIVEAILAYHRAHGGN</sequence>
<comment type="similarity">
    <text evidence="2">Belongs to the CRISPR-associated Csm2 family.</text>
</comment>
<dbReference type="KEGG" id="caby:Cabys_2832"/>
<dbReference type="STRING" id="880073.Cabys_2832"/>
<dbReference type="HOGENOM" id="CLU_131491_2_2_0"/>
<keyword evidence="4" id="KW-0694">RNA-binding</keyword>
<dbReference type="EMBL" id="CP018099">
    <property type="protein sequence ID" value="APF19580.1"/>
    <property type="molecule type" value="Genomic_DNA"/>
</dbReference>
<accession>H1XX20</accession>
<evidence type="ECO:0000256" key="3">
    <source>
        <dbReference type="ARBA" id="ARBA00016118"/>
    </source>
</evidence>